<name>A0ABU3D3X9_9FLAO</name>
<dbReference type="InterPro" id="IPR025698">
    <property type="entry name" value="2TM_dom"/>
</dbReference>
<dbReference type="EMBL" id="JAVRHK010000003">
    <property type="protein sequence ID" value="MDT0676244.1"/>
    <property type="molecule type" value="Genomic_DNA"/>
</dbReference>
<organism evidence="3 4">
    <name type="scientific">Autumnicola musiva</name>
    <dbReference type="NCBI Taxonomy" id="3075589"/>
    <lineage>
        <taxon>Bacteria</taxon>
        <taxon>Pseudomonadati</taxon>
        <taxon>Bacteroidota</taxon>
        <taxon>Flavobacteriia</taxon>
        <taxon>Flavobacteriales</taxon>
        <taxon>Flavobacteriaceae</taxon>
        <taxon>Autumnicola</taxon>
    </lineage>
</organism>
<gene>
    <name evidence="3" type="ORF">RM539_06570</name>
</gene>
<dbReference type="RefSeq" id="WP_311502581.1">
    <property type="nucleotide sequence ID" value="NZ_JAVRHK010000003.1"/>
</dbReference>
<feature type="domain" description="2TM" evidence="2">
    <location>
        <begin position="12"/>
        <end position="94"/>
    </location>
</feature>
<feature type="transmembrane region" description="Helical" evidence="1">
    <location>
        <begin position="55"/>
        <end position="81"/>
    </location>
</feature>
<accession>A0ABU3D3X9</accession>
<keyword evidence="1" id="KW-1133">Transmembrane helix</keyword>
<evidence type="ECO:0000313" key="4">
    <source>
        <dbReference type="Proteomes" id="UP001262582"/>
    </source>
</evidence>
<sequence>MKNISENMSYRAAKKKAKEIKGFYVHLLVYSFVNIAIIAVAFYQDEHWGALKEIWTYSTAFFWGIGVFAHWASIFGPNIFFGKSWEERKVREIMSKEERKTWE</sequence>
<dbReference type="Proteomes" id="UP001262582">
    <property type="component" value="Unassembled WGS sequence"/>
</dbReference>
<protein>
    <submittedName>
        <fullName evidence="3">2TM domain-containing protein</fullName>
    </submittedName>
</protein>
<keyword evidence="1" id="KW-0472">Membrane</keyword>
<dbReference type="Pfam" id="PF13239">
    <property type="entry name" value="2TM"/>
    <property type="match status" value="1"/>
</dbReference>
<keyword evidence="1" id="KW-0812">Transmembrane</keyword>
<proteinExistence type="predicted"/>
<reference evidence="3 4" key="1">
    <citation type="submission" date="2023-09" db="EMBL/GenBank/DDBJ databases">
        <authorList>
            <person name="Rey-Velasco X."/>
        </authorList>
    </citation>
    <scope>NUCLEOTIDE SEQUENCE [LARGE SCALE GENOMIC DNA]</scope>
    <source>
        <strain evidence="3 4">F117</strain>
    </source>
</reference>
<feature type="transmembrane region" description="Helical" evidence="1">
    <location>
        <begin position="21"/>
        <end position="43"/>
    </location>
</feature>
<evidence type="ECO:0000256" key="1">
    <source>
        <dbReference type="SAM" id="Phobius"/>
    </source>
</evidence>
<keyword evidence="4" id="KW-1185">Reference proteome</keyword>
<evidence type="ECO:0000259" key="2">
    <source>
        <dbReference type="Pfam" id="PF13239"/>
    </source>
</evidence>
<evidence type="ECO:0000313" key="3">
    <source>
        <dbReference type="EMBL" id="MDT0676244.1"/>
    </source>
</evidence>
<comment type="caution">
    <text evidence="3">The sequence shown here is derived from an EMBL/GenBank/DDBJ whole genome shotgun (WGS) entry which is preliminary data.</text>
</comment>